<dbReference type="GO" id="GO:0005524">
    <property type="term" value="F:ATP binding"/>
    <property type="evidence" value="ECO:0007669"/>
    <property type="project" value="UniProtKB-KW"/>
</dbReference>
<keyword evidence="2" id="KW-0547">Nucleotide-binding</keyword>
<dbReference type="AlphaFoldDB" id="A0A9Q0I7A6"/>
<keyword evidence="6" id="KW-1185">Reference proteome</keyword>
<evidence type="ECO:0000256" key="3">
    <source>
        <dbReference type="ARBA" id="ARBA00022840"/>
    </source>
</evidence>
<accession>A0A9Q0I7A6</accession>
<evidence type="ECO:0000256" key="2">
    <source>
        <dbReference type="ARBA" id="ARBA00022741"/>
    </source>
</evidence>
<dbReference type="InterPro" id="IPR041569">
    <property type="entry name" value="AAA_lid_3"/>
</dbReference>
<comment type="caution">
    <text evidence="5">The sequence shown here is derived from an EMBL/GenBank/DDBJ whole genome shotgun (WGS) entry which is preliminary data.</text>
</comment>
<dbReference type="SUPFAM" id="SSF52540">
    <property type="entry name" value="P-loop containing nucleoside triphosphate hydrolases"/>
    <property type="match status" value="1"/>
</dbReference>
<evidence type="ECO:0000259" key="4">
    <source>
        <dbReference type="Pfam" id="PF17862"/>
    </source>
</evidence>
<reference evidence="5" key="1">
    <citation type="submission" date="2022-07" db="EMBL/GenBank/DDBJ databases">
        <title>Chromosome-level genome of Muraenolepis orangiensis.</title>
        <authorList>
            <person name="Kim J."/>
        </authorList>
    </citation>
    <scope>NUCLEOTIDE SEQUENCE</scope>
    <source>
        <strain evidence="5">KU_S4_2022</strain>
        <tissue evidence="5">Muscle</tissue>
    </source>
</reference>
<dbReference type="PANTHER" id="PTHR23077">
    <property type="entry name" value="AAA-FAMILY ATPASE"/>
    <property type="match status" value="1"/>
</dbReference>
<gene>
    <name evidence="5" type="ORF">NHX12_012022</name>
</gene>
<evidence type="ECO:0000256" key="1">
    <source>
        <dbReference type="ARBA" id="ARBA00022737"/>
    </source>
</evidence>
<dbReference type="GO" id="GO:0005737">
    <property type="term" value="C:cytoplasm"/>
    <property type="evidence" value="ECO:0007669"/>
    <property type="project" value="TreeGrafter"/>
</dbReference>
<dbReference type="PANTHER" id="PTHR23077:SF27">
    <property type="entry name" value="ATPASE FAMILY GENE 2 PROTEIN HOMOLOG A"/>
    <property type="match status" value="1"/>
</dbReference>
<evidence type="ECO:0000313" key="5">
    <source>
        <dbReference type="EMBL" id="KAJ3588429.1"/>
    </source>
</evidence>
<dbReference type="Gene3D" id="1.10.8.60">
    <property type="match status" value="1"/>
</dbReference>
<keyword evidence="1" id="KW-0677">Repeat</keyword>
<feature type="domain" description="AAA ATPase AAA+ lid" evidence="4">
    <location>
        <begin position="36"/>
        <end position="76"/>
    </location>
</feature>
<evidence type="ECO:0000313" key="6">
    <source>
        <dbReference type="Proteomes" id="UP001148018"/>
    </source>
</evidence>
<dbReference type="Proteomes" id="UP001148018">
    <property type="component" value="Unassembled WGS sequence"/>
</dbReference>
<dbReference type="Pfam" id="PF17862">
    <property type="entry name" value="AAA_lid_3"/>
    <property type="match status" value="1"/>
</dbReference>
<dbReference type="GO" id="GO:0016887">
    <property type="term" value="F:ATP hydrolysis activity"/>
    <property type="evidence" value="ECO:0007669"/>
    <property type="project" value="TreeGrafter"/>
</dbReference>
<dbReference type="InterPro" id="IPR027417">
    <property type="entry name" value="P-loop_NTPase"/>
</dbReference>
<keyword evidence="3" id="KW-0067">ATP-binding</keyword>
<protein>
    <recommendedName>
        <fullName evidence="4">AAA ATPase AAA+ lid domain-containing protein</fullName>
    </recommendedName>
</protein>
<dbReference type="FunFam" id="1.10.8.60:FF:000069">
    <property type="entry name" value="spermatogenesis-associated protein 5 isoform X1"/>
    <property type="match status" value="1"/>
</dbReference>
<dbReference type="EMBL" id="JANIIK010000116">
    <property type="protein sequence ID" value="KAJ3588429.1"/>
    <property type="molecule type" value="Genomic_DNA"/>
</dbReference>
<dbReference type="InterPro" id="IPR050168">
    <property type="entry name" value="AAA_ATPase_domain"/>
</dbReference>
<dbReference type="OrthoDB" id="27435at2759"/>
<name>A0A9Q0I7A6_9TELE</name>
<sequence>MRPGRLDRIVYVPLPDPRTRRDIFSILFRTTPVADDVCLDHLVAQTDKYSGAEIAAVCREAALLALQEDMAVQRVGAGHFRAALGVVRPRVPDDLVQSYRRYQQQGTAFF</sequence>
<organism evidence="5 6">
    <name type="scientific">Muraenolepis orangiensis</name>
    <name type="common">Patagonian moray cod</name>
    <dbReference type="NCBI Taxonomy" id="630683"/>
    <lineage>
        <taxon>Eukaryota</taxon>
        <taxon>Metazoa</taxon>
        <taxon>Chordata</taxon>
        <taxon>Craniata</taxon>
        <taxon>Vertebrata</taxon>
        <taxon>Euteleostomi</taxon>
        <taxon>Actinopterygii</taxon>
        <taxon>Neopterygii</taxon>
        <taxon>Teleostei</taxon>
        <taxon>Neoteleostei</taxon>
        <taxon>Acanthomorphata</taxon>
        <taxon>Zeiogadaria</taxon>
        <taxon>Gadariae</taxon>
        <taxon>Gadiformes</taxon>
        <taxon>Muraenolepidoidei</taxon>
        <taxon>Muraenolepididae</taxon>
        <taxon>Muraenolepis</taxon>
    </lineage>
</organism>
<proteinExistence type="predicted"/>